<name>A0A507D0C3_9FUNG</name>
<protein>
    <submittedName>
        <fullName evidence="2">Uncharacterized protein</fullName>
    </submittedName>
</protein>
<gene>
    <name evidence="2" type="ORF">SeLEV6574_g04227</name>
</gene>
<dbReference type="EMBL" id="QEAM01000164">
    <property type="protein sequence ID" value="TPX44883.1"/>
    <property type="molecule type" value="Genomic_DNA"/>
</dbReference>
<dbReference type="Proteomes" id="UP000320475">
    <property type="component" value="Unassembled WGS sequence"/>
</dbReference>
<feature type="region of interest" description="Disordered" evidence="1">
    <location>
        <begin position="1"/>
        <end position="25"/>
    </location>
</feature>
<comment type="caution">
    <text evidence="2">The sequence shown here is derived from an EMBL/GenBank/DDBJ whole genome shotgun (WGS) entry which is preliminary data.</text>
</comment>
<evidence type="ECO:0000256" key="1">
    <source>
        <dbReference type="SAM" id="MobiDB-lite"/>
    </source>
</evidence>
<dbReference type="AlphaFoldDB" id="A0A507D0C3"/>
<evidence type="ECO:0000313" key="3">
    <source>
        <dbReference type="Proteomes" id="UP000320475"/>
    </source>
</evidence>
<evidence type="ECO:0000313" key="2">
    <source>
        <dbReference type="EMBL" id="TPX44883.1"/>
    </source>
</evidence>
<sequence length="95" mass="10977">MHQKKKGSTWESRRCRNSLAAETRARAKNAEQIKNLEEKARALQTEIDVLEYKLHLLQHDRVNWADRLTDLTNHASSLDGRLRDAQALANSLQSR</sequence>
<reference evidence="2 3" key="1">
    <citation type="journal article" date="2019" name="Sci. Rep.">
        <title>Comparative genomics of chytrid fungi reveal insights into the obligate biotrophic and pathogenic lifestyle of Synchytrium endobioticum.</title>
        <authorList>
            <person name="van de Vossenberg B.T.L.H."/>
            <person name="Warris S."/>
            <person name="Nguyen H.D.T."/>
            <person name="van Gent-Pelzer M.P.E."/>
            <person name="Joly D.L."/>
            <person name="van de Geest H.C."/>
            <person name="Bonants P.J.M."/>
            <person name="Smith D.S."/>
            <person name="Levesque C.A."/>
            <person name="van der Lee T.A.J."/>
        </authorList>
    </citation>
    <scope>NUCLEOTIDE SEQUENCE [LARGE SCALE GENOMIC DNA]</scope>
    <source>
        <strain evidence="2 3">LEV6574</strain>
    </source>
</reference>
<proteinExistence type="predicted"/>
<organism evidence="2 3">
    <name type="scientific">Synchytrium endobioticum</name>
    <dbReference type="NCBI Taxonomy" id="286115"/>
    <lineage>
        <taxon>Eukaryota</taxon>
        <taxon>Fungi</taxon>
        <taxon>Fungi incertae sedis</taxon>
        <taxon>Chytridiomycota</taxon>
        <taxon>Chytridiomycota incertae sedis</taxon>
        <taxon>Chytridiomycetes</taxon>
        <taxon>Synchytriales</taxon>
        <taxon>Synchytriaceae</taxon>
        <taxon>Synchytrium</taxon>
    </lineage>
</organism>
<accession>A0A507D0C3</accession>
<dbReference type="Gene3D" id="3.30.160.60">
    <property type="entry name" value="Classic Zinc Finger"/>
    <property type="match status" value="1"/>
</dbReference>